<evidence type="ECO:0000256" key="8">
    <source>
        <dbReference type="SAM" id="Phobius"/>
    </source>
</evidence>
<evidence type="ECO:0000256" key="5">
    <source>
        <dbReference type="ARBA" id="ARBA00022692"/>
    </source>
</evidence>
<evidence type="ECO:0000256" key="2">
    <source>
        <dbReference type="ARBA" id="ARBA00007998"/>
    </source>
</evidence>
<dbReference type="RefSeq" id="WP_268778837.1">
    <property type="nucleotide sequence ID" value="NZ_JAPRAT010000003.1"/>
</dbReference>
<reference evidence="9" key="1">
    <citation type="submission" date="2022-11" db="EMBL/GenBank/DDBJ databases">
        <title>WGS of Natronobacillus azotifigens 24KS-1, an anaerobic diazotrophic haloalkaliphile from soda-rich habitats.</title>
        <authorList>
            <person name="Sorokin D.Y."/>
            <person name="Merkel A.Y."/>
        </authorList>
    </citation>
    <scope>NUCLEOTIDE SEQUENCE</scope>
    <source>
        <strain evidence="9">24KS-1</strain>
    </source>
</reference>
<evidence type="ECO:0000256" key="1">
    <source>
        <dbReference type="ARBA" id="ARBA00004141"/>
    </source>
</evidence>
<dbReference type="NCBIfam" id="TIGR00912">
    <property type="entry name" value="2A0309"/>
    <property type="match status" value="1"/>
</dbReference>
<dbReference type="AlphaFoldDB" id="A0A9J6R9V3"/>
<keyword evidence="5 8" id="KW-0812">Transmembrane</keyword>
<dbReference type="Proteomes" id="UP001084197">
    <property type="component" value="Unassembled WGS sequence"/>
</dbReference>
<sequence>MDQKISAYQFFILVFMNTLGTAILFIPTHATTYGKENGWITVVFATIFGLLVIAVYNAIFSKEETRSLFVIIDDNFGKWLGSISILFALLFAYFTTFANLWSIGQFVGLHILMGTPPEAIVLLVILTCLVGVRYGIEVIGRASEIFLPFTLISLILLVGLVWPEAQLDNIQPILQTNVAGAFVGIIPVIGITFLELFCLLGVIHRVNNIPQAKKAFFIGGLVAGFCMIIVTFACIAVIGVDGTIRHIYSIYFLGQNISIAEFFERVEGLVAFIWFITIFFKICTNFYFIAIAIKHLGGLKDFRTVTIPIAYFLFVSAVTSLPNIFYDFELMNSTYLVYAILTGFLLPILLLIVKIARKK</sequence>
<feature type="transmembrane region" description="Helical" evidence="8">
    <location>
        <begin position="337"/>
        <end position="356"/>
    </location>
</feature>
<dbReference type="Pfam" id="PF03845">
    <property type="entry name" value="Spore_permease"/>
    <property type="match status" value="1"/>
</dbReference>
<feature type="transmembrane region" description="Helical" evidence="8">
    <location>
        <begin position="305"/>
        <end position="325"/>
    </location>
</feature>
<feature type="transmembrane region" description="Helical" evidence="8">
    <location>
        <begin position="271"/>
        <end position="293"/>
    </location>
</feature>
<dbReference type="PANTHER" id="PTHR34975:SF2">
    <property type="entry name" value="SPORE GERMINATION PROTEIN A2"/>
    <property type="match status" value="1"/>
</dbReference>
<keyword evidence="3" id="KW-0813">Transport</keyword>
<keyword evidence="4" id="KW-0309">Germination</keyword>
<evidence type="ECO:0000256" key="3">
    <source>
        <dbReference type="ARBA" id="ARBA00022448"/>
    </source>
</evidence>
<evidence type="ECO:0000256" key="4">
    <source>
        <dbReference type="ARBA" id="ARBA00022544"/>
    </source>
</evidence>
<comment type="caution">
    <text evidence="9">The sequence shown here is derived from an EMBL/GenBank/DDBJ whole genome shotgun (WGS) entry which is preliminary data.</text>
</comment>
<feature type="transmembrane region" description="Helical" evidence="8">
    <location>
        <begin position="79"/>
        <end position="99"/>
    </location>
</feature>
<accession>A0A9J6R9V3</accession>
<evidence type="ECO:0000313" key="9">
    <source>
        <dbReference type="EMBL" id="MCZ0702068.1"/>
    </source>
</evidence>
<evidence type="ECO:0000256" key="7">
    <source>
        <dbReference type="ARBA" id="ARBA00023136"/>
    </source>
</evidence>
<proteinExistence type="inferred from homology"/>
<feature type="transmembrane region" description="Helical" evidence="8">
    <location>
        <begin position="119"/>
        <end position="136"/>
    </location>
</feature>
<dbReference type="InterPro" id="IPR004761">
    <property type="entry name" value="Spore_GerAB"/>
</dbReference>
<dbReference type="EMBL" id="JAPRAT010000003">
    <property type="protein sequence ID" value="MCZ0702068.1"/>
    <property type="molecule type" value="Genomic_DNA"/>
</dbReference>
<protein>
    <submittedName>
        <fullName evidence="9">Endospore germination permease</fullName>
    </submittedName>
</protein>
<keyword evidence="7 8" id="KW-0472">Membrane</keyword>
<feature type="transmembrane region" description="Helical" evidence="8">
    <location>
        <begin position="7"/>
        <end position="26"/>
    </location>
</feature>
<comment type="similarity">
    <text evidence="2">Belongs to the amino acid-polyamine-organocation (APC) superfamily. Spore germination protein (SGP) (TC 2.A.3.9) family.</text>
</comment>
<keyword evidence="10" id="KW-1185">Reference proteome</keyword>
<evidence type="ECO:0000256" key="6">
    <source>
        <dbReference type="ARBA" id="ARBA00022989"/>
    </source>
</evidence>
<organism evidence="9 10">
    <name type="scientific">Natronobacillus azotifigens</name>
    <dbReference type="NCBI Taxonomy" id="472978"/>
    <lineage>
        <taxon>Bacteria</taxon>
        <taxon>Bacillati</taxon>
        <taxon>Bacillota</taxon>
        <taxon>Bacilli</taxon>
        <taxon>Bacillales</taxon>
        <taxon>Bacillaceae</taxon>
        <taxon>Natronobacillus</taxon>
    </lineage>
</organism>
<dbReference type="PANTHER" id="PTHR34975">
    <property type="entry name" value="SPORE GERMINATION PROTEIN A2"/>
    <property type="match status" value="1"/>
</dbReference>
<feature type="transmembrane region" description="Helical" evidence="8">
    <location>
        <begin position="182"/>
        <end position="203"/>
    </location>
</feature>
<feature type="transmembrane region" description="Helical" evidence="8">
    <location>
        <begin position="215"/>
        <end position="238"/>
    </location>
</feature>
<name>A0A9J6R9V3_9BACI</name>
<comment type="subcellular location">
    <subcellularLocation>
        <location evidence="1">Membrane</location>
        <topology evidence="1">Multi-pass membrane protein</topology>
    </subcellularLocation>
</comment>
<dbReference type="GO" id="GO:0009847">
    <property type="term" value="P:spore germination"/>
    <property type="evidence" value="ECO:0007669"/>
    <property type="project" value="InterPro"/>
</dbReference>
<feature type="transmembrane region" description="Helical" evidence="8">
    <location>
        <begin position="145"/>
        <end position="162"/>
    </location>
</feature>
<gene>
    <name evidence="9" type="ORF">OWO01_02445</name>
</gene>
<keyword evidence="6 8" id="KW-1133">Transmembrane helix</keyword>
<feature type="transmembrane region" description="Helical" evidence="8">
    <location>
        <begin position="38"/>
        <end position="59"/>
    </location>
</feature>
<dbReference type="GO" id="GO:0016020">
    <property type="term" value="C:membrane"/>
    <property type="evidence" value="ECO:0007669"/>
    <property type="project" value="UniProtKB-SubCell"/>
</dbReference>
<evidence type="ECO:0000313" key="10">
    <source>
        <dbReference type="Proteomes" id="UP001084197"/>
    </source>
</evidence>